<organism evidence="7 8">
    <name type="scientific">Streptococcus salivarius</name>
    <dbReference type="NCBI Taxonomy" id="1304"/>
    <lineage>
        <taxon>Bacteria</taxon>
        <taxon>Bacillati</taxon>
        <taxon>Bacillota</taxon>
        <taxon>Bacilli</taxon>
        <taxon>Lactobacillales</taxon>
        <taxon>Streptococcaceae</taxon>
        <taxon>Streptococcus</taxon>
    </lineage>
</organism>
<dbReference type="Proteomes" id="UP000027855">
    <property type="component" value="Unassembled WGS sequence"/>
</dbReference>
<dbReference type="EMBL" id="JJMT01000024">
    <property type="protein sequence ID" value="KEO43973.1"/>
    <property type="molecule type" value="Genomic_DNA"/>
</dbReference>
<gene>
    <name evidence="7" type="ORF">DL07_05245</name>
</gene>
<keyword evidence="5 6" id="KW-0472">Membrane</keyword>
<dbReference type="Pfam" id="PF07690">
    <property type="entry name" value="MFS_1"/>
    <property type="match status" value="1"/>
</dbReference>
<dbReference type="PANTHER" id="PTHR23513:SF19">
    <property type="entry name" value="MAJOR FACILITATOR SUPERFAMILY (MFS) PROFILE DOMAIN-CONTAINING PROTEIN"/>
    <property type="match status" value="1"/>
</dbReference>
<accession>A0A074IQN5</accession>
<comment type="caution">
    <text evidence="7">The sequence shown here is derived from an EMBL/GenBank/DDBJ whole genome shotgun (WGS) entry which is preliminary data.</text>
</comment>
<evidence type="ECO:0000256" key="6">
    <source>
        <dbReference type="SAM" id="Phobius"/>
    </source>
</evidence>
<dbReference type="GO" id="GO:0005886">
    <property type="term" value="C:plasma membrane"/>
    <property type="evidence" value="ECO:0007669"/>
    <property type="project" value="UniProtKB-SubCell"/>
</dbReference>
<dbReference type="InterPro" id="IPR036259">
    <property type="entry name" value="MFS_trans_sf"/>
</dbReference>
<evidence type="ECO:0000256" key="1">
    <source>
        <dbReference type="ARBA" id="ARBA00004651"/>
    </source>
</evidence>
<name>A0A074IQN5_STRSL</name>
<keyword evidence="3 6" id="KW-0812">Transmembrane</keyword>
<feature type="transmembrane region" description="Helical" evidence="6">
    <location>
        <begin position="161"/>
        <end position="181"/>
    </location>
</feature>
<feature type="transmembrane region" description="Helical" evidence="6">
    <location>
        <begin position="38"/>
        <end position="58"/>
    </location>
</feature>
<dbReference type="AlphaFoldDB" id="A0A074IQN5"/>
<comment type="subcellular location">
    <subcellularLocation>
        <location evidence="1">Cell membrane</location>
        <topology evidence="1">Multi-pass membrane protein</topology>
    </subcellularLocation>
</comment>
<feature type="transmembrane region" description="Helical" evidence="6">
    <location>
        <begin position="70"/>
        <end position="92"/>
    </location>
</feature>
<evidence type="ECO:0000256" key="5">
    <source>
        <dbReference type="ARBA" id="ARBA00023136"/>
    </source>
</evidence>
<evidence type="ECO:0000256" key="3">
    <source>
        <dbReference type="ARBA" id="ARBA00022692"/>
    </source>
</evidence>
<dbReference type="RefSeq" id="WP_037602780.1">
    <property type="nucleotide sequence ID" value="NZ_JADPCF010000002.1"/>
</dbReference>
<dbReference type="GO" id="GO:0022857">
    <property type="term" value="F:transmembrane transporter activity"/>
    <property type="evidence" value="ECO:0007669"/>
    <property type="project" value="InterPro"/>
</dbReference>
<feature type="transmembrane region" description="Helical" evidence="6">
    <location>
        <begin position="281"/>
        <end position="314"/>
    </location>
</feature>
<feature type="transmembrane region" description="Helical" evidence="6">
    <location>
        <begin position="364"/>
        <end position="385"/>
    </location>
</feature>
<dbReference type="PANTHER" id="PTHR23513">
    <property type="entry name" value="INTEGRAL MEMBRANE EFFLUX PROTEIN-RELATED"/>
    <property type="match status" value="1"/>
</dbReference>
<evidence type="ECO:0000256" key="2">
    <source>
        <dbReference type="ARBA" id="ARBA00022475"/>
    </source>
</evidence>
<dbReference type="SUPFAM" id="SSF103473">
    <property type="entry name" value="MFS general substrate transporter"/>
    <property type="match status" value="1"/>
</dbReference>
<protein>
    <submittedName>
        <fullName evidence="7">MFS transporter</fullName>
    </submittedName>
</protein>
<dbReference type="CDD" id="cd06173">
    <property type="entry name" value="MFS_MefA_like"/>
    <property type="match status" value="1"/>
</dbReference>
<evidence type="ECO:0000256" key="4">
    <source>
        <dbReference type="ARBA" id="ARBA00022989"/>
    </source>
</evidence>
<feature type="transmembrane region" description="Helical" evidence="6">
    <location>
        <begin position="334"/>
        <end position="357"/>
    </location>
</feature>
<feature type="transmembrane region" description="Helical" evidence="6">
    <location>
        <begin position="247"/>
        <end position="269"/>
    </location>
</feature>
<sequence length="392" mass="43346">MSKSFLKLLLSQLFANLADIFLRVSLIANIYVITKSVIATSMVPILIGLSAFVASLLVPLVTKKLALNSVLSFTQCGKTFLLAILLVMLFKAQFVPALGMYIFVVAISILDGFASPVSFAMIPRYATNLGKANAALSMSGEGVQLIGWGLGGLLYASVGLFSTMLIVLFLYLLSTSVMLFLPQAKIEQLEAETNLDTLVKGWKLVAKNPKLKLFVQANLLEDFSNTIWVSSVILVFVTEVLKQTESYWGYSNTAYSLGIILGGIIVYKLSEKFLVHKWKSILFPLLAMATITASILFFSNTQTFLIFSSLIGFFSQLKEVPESVFLQETVDENQLVQVYSVFEVISTLAFSVFVFLMSSITEKFGITTSFWLSTICILLEAGLIYHNRNYLK</sequence>
<feature type="transmembrane region" description="Helical" evidence="6">
    <location>
        <begin position="12"/>
        <end position="32"/>
    </location>
</feature>
<dbReference type="InterPro" id="IPR011701">
    <property type="entry name" value="MFS"/>
</dbReference>
<feature type="transmembrane region" description="Helical" evidence="6">
    <location>
        <begin position="98"/>
        <end position="122"/>
    </location>
</feature>
<dbReference type="NCBIfam" id="NF041056">
    <property type="entry name" value="ryptide_ex_MFS"/>
    <property type="match status" value="1"/>
</dbReference>
<dbReference type="Gene3D" id="1.20.1250.20">
    <property type="entry name" value="MFS general substrate transporter like domains"/>
    <property type="match status" value="1"/>
</dbReference>
<reference evidence="7 8" key="1">
    <citation type="submission" date="2014-04" db="EMBL/GenBank/DDBJ databases">
        <title>Variable characteristics of bacteriocin-producing Streptococcus salivarius strains isolated from Malaysian subjects.</title>
        <authorList>
            <person name="Philip K."/>
            <person name="Barbour A."/>
        </authorList>
    </citation>
    <scope>NUCLEOTIDE SEQUENCE [LARGE SCALE GENOMIC DNA]</scope>
    <source>
        <strain evidence="7 8">NU10</strain>
    </source>
</reference>
<evidence type="ECO:0000313" key="7">
    <source>
        <dbReference type="EMBL" id="KEO43973.1"/>
    </source>
</evidence>
<evidence type="ECO:0000313" key="8">
    <source>
        <dbReference type="Proteomes" id="UP000027855"/>
    </source>
</evidence>
<proteinExistence type="predicted"/>
<keyword evidence="2" id="KW-1003">Cell membrane</keyword>
<keyword evidence="4 6" id="KW-1133">Transmembrane helix</keyword>